<dbReference type="AlphaFoldDB" id="A0A1S2M0V7"/>
<dbReference type="PROSITE" id="PS50005">
    <property type="entry name" value="TPR"/>
    <property type="match status" value="1"/>
</dbReference>
<dbReference type="STRING" id="472963.BKP45_12255"/>
<evidence type="ECO:0000313" key="3">
    <source>
        <dbReference type="EMBL" id="OIJ19820.1"/>
    </source>
</evidence>
<organism evidence="2 4">
    <name type="scientific">Anaerobacillus alkalidiazotrophicus</name>
    <dbReference type="NCBI Taxonomy" id="472963"/>
    <lineage>
        <taxon>Bacteria</taxon>
        <taxon>Bacillati</taxon>
        <taxon>Bacillota</taxon>
        <taxon>Bacilli</taxon>
        <taxon>Bacillales</taxon>
        <taxon>Bacillaceae</taxon>
        <taxon>Anaerobacillus</taxon>
    </lineage>
</organism>
<protein>
    <submittedName>
        <fullName evidence="2">Uncharacterized protein</fullName>
    </submittedName>
</protein>
<feature type="repeat" description="TPR" evidence="1">
    <location>
        <begin position="19"/>
        <end position="52"/>
    </location>
</feature>
<dbReference type="Pfam" id="PF14559">
    <property type="entry name" value="TPR_19"/>
    <property type="match status" value="1"/>
</dbReference>
<dbReference type="EMBL" id="MLQS01000030">
    <property type="protein sequence ID" value="OIJ18341.1"/>
    <property type="molecule type" value="Genomic_DNA"/>
</dbReference>
<dbReference type="SUPFAM" id="SSF116965">
    <property type="entry name" value="Hypothetical protein MPN330"/>
    <property type="match status" value="1"/>
</dbReference>
<dbReference type="RefSeq" id="WP_071389950.1">
    <property type="nucleotide sequence ID" value="NZ_MLQS01000017.1"/>
</dbReference>
<keyword evidence="1" id="KW-0802">TPR repeat</keyword>
<dbReference type="Gene3D" id="1.25.40.10">
    <property type="entry name" value="Tetratricopeptide repeat domain"/>
    <property type="match status" value="1"/>
</dbReference>
<sequence>MREKQKKIKEKVVLFPGVVEKLVAKGMEALKQKSFSDAFSFFDQALQIEPDHPQARFGLALSLIEQARLEEAKEVTEQMLKEDVGNYYDILQVHISLLVQLGEYDEVVTMLEGIMTEEKLPANLAESFYHLLHFSRQMVDDGTQVEIDIDIKQPPEEVLNMLYNGTVEKQWLAIQMLGKLPASVFMETVKQYLMTDQFDPVLKSIILQQLKEKNVIGDIEIHKFGKVIHINISELEDVYHEEFGQNTIKLVAEQLENDNPSLFEVVTQLWWHYLFAIYPISPEPLQPSLWAAAVHRTGIEMAGIDFDDYNLANKYNVDKEEMVVCSEGILKIENETYKGIT</sequence>
<dbReference type="Proteomes" id="UP000180057">
    <property type="component" value="Unassembled WGS sequence"/>
</dbReference>
<dbReference type="InterPro" id="IPR019734">
    <property type="entry name" value="TPR_rpt"/>
</dbReference>
<name>A0A1S2M0V7_9BACI</name>
<evidence type="ECO:0000256" key="1">
    <source>
        <dbReference type="PROSITE-ProRule" id="PRU00339"/>
    </source>
</evidence>
<dbReference type="InterPro" id="IPR011990">
    <property type="entry name" value="TPR-like_helical_dom_sf"/>
</dbReference>
<keyword evidence="4" id="KW-1185">Reference proteome</keyword>
<accession>A0A1S2M0V7</accession>
<proteinExistence type="predicted"/>
<evidence type="ECO:0000313" key="4">
    <source>
        <dbReference type="Proteomes" id="UP000180057"/>
    </source>
</evidence>
<dbReference type="OrthoDB" id="2364593at2"/>
<dbReference type="EMBL" id="MLQS01000017">
    <property type="protein sequence ID" value="OIJ19820.1"/>
    <property type="molecule type" value="Genomic_DNA"/>
</dbReference>
<gene>
    <name evidence="3" type="ORF">BKP45_12255</name>
    <name evidence="2" type="ORF">BKP45_17970</name>
</gene>
<evidence type="ECO:0000313" key="2">
    <source>
        <dbReference type="EMBL" id="OIJ18341.1"/>
    </source>
</evidence>
<reference evidence="2 4" key="1">
    <citation type="submission" date="2016-10" db="EMBL/GenBank/DDBJ databases">
        <title>Draft genome sequences of four alkaliphilic bacteria belonging to the Anaerobacillus genus.</title>
        <authorList>
            <person name="Bassil N.M."/>
            <person name="Lloyd J.R."/>
        </authorList>
    </citation>
    <scope>NUCLEOTIDE SEQUENCE [LARGE SCALE GENOMIC DNA]</scope>
    <source>
        <strain evidence="2 4">DSM 22531</strain>
    </source>
</reference>
<dbReference type="SUPFAM" id="SSF48452">
    <property type="entry name" value="TPR-like"/>
    <property type="match status" value="1"/>
</dbReference>
<comment type="caution">
    <text evidence="2">The sequence shown here is derived from an EMBL/GenBank/DDBJ whole genome shotgun (WGS) entry which is preliminary data.</text>
</comment>